<proteinExistence type="inferred from homology"/>
<accession>A0A9Q0NB34</accession>
<dbReference type="GO" id="GO:0031048">
    <property type="term" value="P:regulatory ncRNA-mediated heterochromatin formation"/>
    <property type="evidence" value="ECO:0007669"/>
    <property type="project" value="TreeGrafter"/>
</dbReference>
<dbReference type="SUPFAM" id="SSF52540">
    <property type="entry name" value="P-loop containing nucleoside triphosphate hydrolases"/>
    <property type="match status" value="1"/>
</dbReference>
<dbReference type="CDD" id="cd06144">
    <property type="entry name" value="REX4_like"/>
    <property type="match status" value="1"/>
</dbReference>
<dbReference type="InterPro" id="IPR047187">
    <property type="entry name" value="SF1_C_Upf1"/>
</dbReference>
<evidence type="ECO:0000256" key="9">
    <source>
        <dbReference type="ARBA" id="ARBA00022806"/>
    </source>
</evidence>
<dbReference type="Pfam" id="PF13087">
    <property type="entry name" value="AAA_12"/>
    <property type="match status" value="1"/>
</dbReference>
<dbReference type="InterPro" id="IPR045055">
    <property type="entry name" value="DNA2/NAM7-like"/>
</dbReference>
<dbReference type="InterPro" id="IPR013087">
    <property type="entry name" value="Znf_C2H2_type"/>
</dbReference>
<dbReference type="GO" id="GO:0005524">
    <property type="term" value="F:ATP binding"/>
    <property type="evidence" value="ECO:0007669"/>
    <property type="project" value="UniProtKB-KW"/>
</dbReference>
<dbReference type="PANTHER" id="PTHR10887:SF341">
    <property type="entry name" value="NFX1-TYPE ZINC FINGER-CONTAINING PROTEIN 1"/>
    <property type="match status" value="1"/>
</dbReference>
<evidence type="ECO:0000256" key="14">
    <source>
        <dbReference type="PROSITE-ProRule" id="PRU00042"/>
    </source>
</evidence>
<sequence length="1716" mass="195897">IIHPHKRNQTVLLMMEWTTSSGKNDNMIVPEEIKVEPELVLLDDDEESNEYSAEYDGQGVMSICQTEYEEYEEHEAYNGSEVVANTGTYMSYDEIQLQNDLETSQNAVDEDVILIESDSDENEAVSSDMKVLYECHLCFKTVATSYNLKRHMMIHSGERPYCCDICGNKRAYICNVCDRIFGSSHNLKRHHMIHTGEKPYKCDWSGCPKYFRELSTLRKHRGTHSKALEYTAYTKQQLFECQVCRMKFMSYDNLSEHMESNQHYASVENLSEILQQIIINMLYGEMCGAELPLEELYLTEEYGCVTKTLAIDCEMVAVGPYKLRVLGRVSIVNENGFCIYDTYVTPRQEITDYCTEYSGIRPENLANAPKFDVVAQEVACIVKDRLLVSHSIDKNLEVLELHHPAADIRDTAIFFRNRGKPKRPPELKSLAKIYLDKNIQTGEHSSIQDAQATLALYLLFQETWENNLSIRRTEANLNLATRNATDISCMQVEPRQLDLQVKSNSVFVRRNKLLGAYYSCEEYKDIQFRLLMEDFLRPLREELLMARNGETLSNRFVDIQIASEDMFNCAFEVKDAMTLLVPIAKNKLEKVDTNGRNFLLQGSILIISPDNFNSIKLAKVVDVQHDKLRSNAPLKVSVNFLLHGSTWTVTSSNLFQMIESKTYFKPYELVLDFLQEIDLNTFPMKKYIVDAVTKSDVVPHLLQDSTNKIDFSALMNSATTTRDVCAYPLEYENWPDASTLNLNASQYEALQNAVTQELTIIQGPPGTGKSYIALQIVKLLLTNEWLCSSPILIVSHTNHALDELLEPILHFMTEYMYGGNETEAQQSLLRIGGGCQSEKILPSTFSFKLDNTAPIVFALDRVKNLDFDDRFIHQGIFNFLSVPKILLQELETNEAIQQIFESWKKSYDEIRSDALSWFGLNDQQIKVRDVQPSAFFFVLTKNLNSILEDKWQDIPVTLEELKERSLYNEDIDQQYLTRWGYYFFLIDELAKIVCSTRNKYKFANNEILTGANIKQRAKVVAMTTTGAVKYKYDVENVFQPKIMIVEEAAHVLEAHVVASLTKHCTQLILIGDHKQLRPMIADHTLRRKNLDVSLMERLVNNGIAQKVKNFTQLKTQHRMRPEIAELICPLFYDELKSDANVESYPNVKGCAKNVFFVHHTNPESKNSYSNGRSNLCEAEYIVKWLHHFTASGYLPSQITVICAYSAQKTLIENVYKINRAIEGNASIGQIEISTIDGYQGKQNDLIILSLVRNNDKDNVGFLKTDNRVCVALSRARHGLIMVGNMNLLANSSTIWSKIIGILRERHCIGTELPLTYDQLNFINIKANKLTDAPRYAVYCNNLSGLIKYVLEQRQVTQFHLKIGIDSGGGSLKVSLSIQSTEEDELAMDRSKRQSYDDSIASKRFRDSGVKKLFIIGIAETVQENYQNVSLLWSEIDINISSGNGTFVIDLKLANIICGLMPHSSLFPCTFCISSKYKLSECAEFRTIRNSLQSNEKWLASGAKKNDAKMFFNCIQMPLFTGASNLDERFIDIIPPPELHLMLGVVNTIYDHIHGAFNNEALAWAKSCNVEKSVTQAGTGFNGNARKKLLEKLDILRAICPVGCLKFVKALEDFHSVVKSCFGQNLDPNFEKNLNDFKRSFLDLNVSVTPKIHAVFYHVGDFCRKHQKSLGFYSEQSMEPVHFEFKSFWSKYKMNVNHPEYSNSLLRAVREFNALHV</sequence>
<evidence type="ECO:0000256" key="6">
    <source>
        <dbReference type="ARBA" id="ARBA00022741"/>
    </source>
</evidence>
<dbReference type="SMART" id="SM00355">
    <property type="entry name" value="ZnF_C2H2"/>
    <property type="match status" value="4"/>
</dbReference>
<dbReference type="Proteomes" id="UP001151699">
    <property type="component" value="Chromosome A"/>
</dbReference>
<dbReference type="GO" id="GO:0004386">
    <property type="term" value="F:helicase activity"/>
    <property type="evidence" value="ECO:0007669"/>
    <property type="project" value="UniProtKB-KW"/>
</dbReference>
<dbReference type="GO" id="GO:0006364">
    <property type="term" value="P:rRNA processing"/>
    <property type="evidence" value="ECO:0007669"/>
    <property type="project" value="InterPro"/>
</dbReference>
<dbReference type="FunFam" id="3.40.50.300:FF:000326">
    <property type="entry name" value="P-loop containing nucleoside triphosphate hydrolase"/>
    <property type="match status" value="1"/>
</dbReference>
<dbReference type="Pfam" id="PF13086">
    <property type="entry name" value="AAA_11"/>
    <property type="match status" value="1"/>
</dbReference>
<dbReference type="PROSITE" id="PS00028">
    <property type="entry name" value="ZINC_FINGER_C2H2_1"/>
    <property type="match status" value="4"/>
</dbReference>
<dbReference type="PROSITE" id="PS50157">
    <property type="entry name" value="ZINC_FINGER_C2H2_2"/>
    <property type="match status" value="4"/>
</dbReference>
<dbReference type="OrthoDB" id="6769802at2759"/>
<evidence type="ECO:0000256" key="1">
    <source>
        <dbReference type="ARBA" id="ARBA00004123"/>
    </source>
</evidence>
<keyword evidence="11" id="KW-0540">Nuclease</keyword>
<dbReference type="Pfam" id="PF25396">
    <property type="entry name" value="ZNFX1"/>
    <property type="match status" value="1"/>
</dbReference>
<feature type="non-terminal residue" evidence="16">
    <location>
        <position position="1716"/>
    </location>
</feature>
<dbReference type="Pfam" id="PF00929">
    <property type="entry name" value="RNase_T"/>
    <property type="match status" value="1"/>
</dbReference>
<evidence type="ECO:0000256" key="2">
    <source>
        <dbReference type="ARBA" id="ARBA00010489"/>
    </source>
</evidence>
<comment type="caution">
    <text evidence="16">The sequence shown here is derived from an EMBL/GenBank/DDBJ whole genome shotgun (WGS) entry which is preliminary data.</text>
</comment>
<feature type="domain" description="C2H2-type" evidence="15">
    <location>
        <begin position="239"/>
        <end position="268"/>
    </location>
</feature>
<evidence type="ECO:0000256" key="8">
    <source>
        <dbReference type="ARBA" id="ARBA00022801"/>
    </source>
</evidence>
<dbReference type="InterPro" id="IPR036397">
    <property type="entry name" value="RNaseH_sf"/>
</dbReference>
<keyword evidence="5" id="KW-0677">Repeat</keyword>
<dbReference type="SUPFAM" id="SSF53098">
    <property type="entry name" value="Ribonuclease H-like"/>
    <property type="match status" value="1"/>
</dbReference>
<dbReference type="InterPro" id="IPR013520">
    <property type="entry name" value="Ribonucl_H"/>
</dbReference>
<keyword evidence="13" id="KW-0539">Nucleus</keyword>
<dbReference type="FunFam" id="3.30.160.60:FF:000744">
    <property type="entry name" value="zinc finger E-box-binding homeobox 1"/>
    <property type="match status" value="1"/>
</dbReference>
<comment type="similarity">
    <text evidence="2">Belongs to the REXO4 family.</text>
</comment>
<keyword evidence="11" id="KW-0269">Exonuclease</keyword>
<dbReference type="EMBL" id="WJQU01000001">
    <property type="protein sequence ID" value="KAJ6646662.1"/>
    <property type="molecule type" value="Genomic_DNA"/>
</dbReference>
<dbReference type="InterPro" id="IPR057373">
    <property type="entry name" value="ZNFX1"/>
</dbReference>
<keyword evidence="17" id="KW-1185">Reference proteome</keyword>
<dbReference type="SMART" id="SM00479">
    <property type="entry name" value="EXOIII"/>
    <property type="match status" value="1"/>
</dbReference>
<organism evidence="16 17">
    <name type="scientific">Pseudolycoriella hygida</name>
    <dbReference type="NCBI Taxonomy" id="35572"/>
    <lineage>
        <taxon>Eukaryota</taxon>
        <taxon>Metazoa</taxon>
        <taxon>Ecdysozoa</taxon>
        <taxon>Arthropoda</taxon>
        <taxon>Hexapoda</taxon>
        <taxon>Insecta</taxon>
        <taxon>Pterygota</taxon>
        <taxon>Neoptera</taxon>
        <taxon>Endopterygota</taxon>
        <taxon>Diptera</taxon>
        <taxon>Nematocera</taxon>
        <taxon>Sciaroidea</taxon>
        <taxon>Sciaridae</taxon>
        <taxon>Pseudolycoriella</taxon>
    </lineage>
</organism>
<gene>
    <name evidence="16" type="primary">hrr1</name>
    <name evidence="16" type="ORF">Bhyg_01875</name>
</gene>
<keyword evidence="10" id="KW-0862">Zinc</keyword>
<name>A0A9Q0NB34_9DIPT</name>
<dbReference type="InterPro" id="IPR012337">
    <property type="entry name" value="RNaseH-like_sf"/>
</dbReference>
<dbReference type="InterPro" id="IPR027417">
    <property type="entry name" value="P-loop_NTPase"/>
</dbReference>
<evidence type="ECO:0000256" key="11">
    <source>
        <dbReference type="ARBA" id="ARBA00022839"/>
    </source>
</evidence>
<keyword evidence="7 14" id="KW-0863">Zinc-finger</keyword>
<feature type="domain" description="C2H2-type" evidence="15">
    <location>
        <begin position="133"/>
        <end position="160"/>
    </location>
</feature>
<dbReference type="InterPro" id="IPR041679">
    <property type="entry name" value="DNA2/NAM7-like_C"/>
</dbReference>
<protein>
    <recommendedName>
        <fullName evidence="3">RNA exonuclease 4</fullName>
    </recommendedName>
</protein>
<dbReference type="InterPro" id="IPR037431">
    <property type="entry name" value="REX4_DEDDh_dom"/>
</dbReference>
<evidence type="ECO:0000256" key="12">
    <source>
        <dbReference type="ARBA" id="ARBA00022840"/>
    </source>
</evidence>
<evidence type="ECO:0000256" key="5">
    <source>
        <dbReference type="ARBA" id="ARBA00022737"/>
    </source>
</evidence>
<dbReference type="InterPro" id="IPR036236">
    <property type="entry name" value="Znf_C2H2_sf"/>
</dbReference>
<comment type="subcellular location">
    <subcellularLocation>
        <location evidence="1">Nucleus</location>
    </subcellularLocation>
</comment>
<dbReference type="GO" id="GO:0005694">
    <property type="term" value="C:chromosome"/>
    <property type="evidence" value="ECO:0007669"/>
    <property type="project" value="UniProtKB-ARBA"/>
</dbReference>
<evidence type="ECO:0000256" key="4">
    <source>
        <dbReference type="ARBA" id="ARBA00022723"/>
    </source>
</evidence>
<evidence type="ECO:0000256" key="3">
    <source>
        <dbReference type="ARBA" id="ARBA00016937"/>
    </source>
</evidence>
<keyword evidence="8" id="KW-0378">Hydrolase</keyword>
<dbReference type="CDD" id="cd17936">
    <property type="entry name" value="EEXXEc_NFX1"/>
    <property type="match status" value="1"/>
</dbReference>
<evidence type="ECO:0000313" key="16">
    <source>
        <dbReference type="EMBL" id="KAJ6646662.1"/>
    </source>
</evidence>
<dbReference type="Gene3D" id="3.40.50.300">
    <property type="entry name" value="P-loop containing nucleotide triphosphate hydrolases"/>
    <property type="match status" value="2"/>
</dbReference>
<reference evidence="16" key="1">
    <citation type="submission" date="2022-07" db="EMBL/GenBank/DDBJ databases">
        <authorList>
            <person name="Trinca V."/>
            <person name="Uliana J.V.C."/>
            <person name="Torres T.T."/>
            <person name="Ward R.J."/>
            <person name="Monesi N."/>
        </authorList>
    </citation>
    <scope>NUCLEOTIDE SEQUENCE</scope>
    <source>
        <strain evidence="16">HSMRA1968</strain>
        <tissue evidence="16">Whole embryos</tissue>
    </source>
</reference>
<dbReference type="SUPFAM" id="SSF57667">
    <property type="entry name" value="beta-beta-alpha zinc fingers"/>
    <property type="match status" value="3"/>
</dbReference>
<dbReference type="Pfam" id="PF00096">
    <property type="entry name" value="zf-C2H2"/>
    <property type="match status" value="2"/>
</dbReference>
<dbReference type="GO" id="GO:0031380">
    <property type="term" value="C:nuclear RNA-directed RNA polymerase complex"/>
    <property type="evidence" value="ECO:0007669"/>
    <property type="project" value="TreeGrafter"/>
</dbReference>
<dbReference type="CDD" id="cd18808">
    <property type="entry name" value="SF1_C_Upf1"/>
    <property type="match status" value="1"/>
</dbReference>
<feature type="domain" description="C2H2-type" evidence="15">
    <location>
        <begin position="200"/>
        <end position="229"/>
    </location>
</feature>
<keyword evidence="12" id="KW-0067">ATP-binding</keyword>
<keyword evidence="9 16" id="KW-0347">Helicase</keyword>
<keyword evidence="4" id="KW-0479">Metal-binding</keyword>
<dbReference type="Gene3D" id="3.30.160.60">
    <property type="entry name" value="Classic Zinc Finger"/>
    <property type="match status" value="3"/>
</dbReference>
<evidence type="ECO:0000256" key="10">
    <source>
        <dbReference type="ARBA" id="ARBA00022833"/>
    </source>
</evidence>
<dbReference type="PANTHER" id="PTHR10887">
    <property type="entry name" value="DNA2/NAM7 HELICASE FAMILY"/>
    <property type="match status" value="1"/>
</dbReference>
<evidence type="ECO:0000259" key="15">
    <source>
        <dbReference type="PROSITE" id="PS50157"/>
    </source>
</evidence>
<dbReference type="GO" id="GO:0008270">
    <property type="term" value="F:zinc ion binding"/>
    <property type="evidence" value="ECO:0007669"/>
    <property type="project" value="UniProtKB-KW"/>
</dbReference>
<keyword evidence="6" id="KW-0547">Nucleotide-binding</keyword>
<evidence type="ECO:0000256" key="7">
    <source>
        <dbReference type="ARBA" id="ARBA00022771"/>
    </source>
</evidence>
<dbReference type="GO" id="GO:0008408">
    <property type="term" value="F:3'-5' exonuclease activity"/>
    <property type="evidence" value="ECO:0007669"/>
    <property type="project" value="InterPro"/>
</dbReference>
<dbReference type="InterPro" id="IPR041677">
    <property type="entry name" value="DNA2/NAM7_AAA_11"/>
</dbReference>
<feature type="domain" description="C2H2-type" evidence="15">
    <location>
        <begin position="172"/>
        <end position="199"/>
    </location>
</feature>
<evidence type="ECO:0000256" key="13">
    <source>
        <dbReference type="ARBA" id="ARBA00023242"/>
    </source>
</evidence>
<evidence type="ECO:0000313" key="17">
    <source>
        <dbReference type="Proteomes" id="UP001151699"/>
    </source>
</evidence>
<dbReference type="GO" id="GO:0003676">
    <property type="term" value="F:nucleic acid binding"/>
    <property type="evidence" value="ECO:0007669"/>
    <property type="project" value="InterPro"/>
</dbReference>
<dbReference type="Gene3D" id="3.30.420.10">
    <property type="entry name" value="Ribonuclease H-like superfamily/Ribonuclease H"/>
    <property type="match status" value="1"/>
</dbReference>